<dbReference type="GO" id="GO:0016798">
    <property type="term" value="F:hydrolase activity, acting on glycosyl bonds"/>
    <property type="evidence" value="ECO:0007669"/>
    <property type="project" value="UniProtKB-KW"/>
</dbReference>
<comment type="similarity">
    <text evidence="2">Belongs to the SUN family.</text>
</comment>
<keyword evidence="13" id="KW-1185">Reference proteome</keyword>
<keyword evidence="3" id="KW-0134">Cell wall</keyword>
<keyword evidence="6" id="KW-0378">Hydrolase</keyword>
<evidence type="ECO:0000256" key="7">
    <source>
        <dbReference type="ARBA" id="ARBA00023277"/>
    </source>
</evidence>
<reference evidence="12" key="1">
    <citation type="submission" date="2021-09" db="EMBL/GenBank/DDBJ databases">
        <title>A high-quality genome of the endoparasitic fungus Hirsutella rhossiliensis with a comparison of Hirsutella genomes reveals transposable elements contributing to genome size variation.</title>
        <authorList>
            <person name="Lin R."/>
            <person name="Jiao Y."/>
            <person name="Sun X."/>
            <person name="Ling J."/>
            <person name="Xie B."/>
            <person name="Cheng X."/>
        </authorList>
    </citation>
    <scope>NUCLEOTIDE SEQUENCE</scope>
    <source>
        <strain evidence="12">HR02</strain>
    </source>
</reference>
<evidence type="ECO:0000256" key="5">
    <source>
        <dbReference type="ARBA" id="ARBA00022729"/>
    </source>
</evidence>
<dbReference type="OrthoDB" id="5339822at2759"/>
<keyword evidence="4" id="KW-0964">Secreted</keyword>
<keyword evidence="8" id="KW-0326">Glycosidase</keyword>
<keyword evidence="9" id="KW-0961">Cell wall biogenesis/degradation</keyword>
<keyword evidence="7" id="KW-0119">Carbohydrate metabolism</keyword>
<dbReference type="Proteomes" id="UP000824596">
    <property type="component" value="Unassembled WGS sequence"/>
</dbReference>
<dbReference type="GeneID" id="68356926"/>
<keyword evidence="5" id="KW-0732">Signal</keyword>
<evidence type="ECO:0000313" key="13">
    <source>
        <dbReference type="Proteomes" id="UP000824596"/>
    </source>
</evidence>
<evidence type="ECO:0000256" key="8">
    <source>
        <dbReference type="ARBA" id="ARBA00023295"/>
    </source>
</evidence>
<evidence type="ECO:0000256" key="4">
    <source>
        <dbReference type="ARBA" id="ARBA00022525"/>
    </source>
</evidence>
<dbReference type="GO" id="GO:0009986">
    <property type="term" value="C:cell surface"/>
    <property type="evidence" value="ECO:0007669"/>
    <property type="project" value="TreeGrafter"/>
</dbReference>
<evidence type="ECO:0000256" key="9">
    <source>
        <dbReference type="ARBA" id="ARBA00023316"/>
    </source>
</evidence>
<dbReference type="EMBL" id="JAIZPD010000009">
    <property type="protein sequence ID" value="KAH0960644.1"/>
    <property type="molecule type" value="Genomic_DNA"/>
</dbReference>
<dbReference type="RefSeq" id="XP_044718157.1">
    <property type="nucleotide sequence ID" value="XM_044866268.1"/>
</dbReference>
<evidence type="ECO:0000256" key="2">
    <source>
        <dbReference type="ARBA" id="ARBA00010579"/>
    </source>
</evidence>
<comment type="subcellular location">
    <subcellularLocation>
        <location evidence="1">Secreted</location>
        <location evidence="1">Cell wall</location>
    </subcellularLocation>
</comment>
<feature type="region of interest" description="Disordered" evidence="11">
    <location>
        <begin position="85"/>
        <end position="127"/>
    </location>
</feature>
<dbReference type="GO" id="GO:0000272">
    <property type="term" value="P:polysaccharide catabolic process"/>
    <property type="evidence" value="ECO:0007669"/>
    <property type="project" value="UniProtKB-KW"/>
</dbReference>
<proteinExistence type="inferred from homology"/>
<feature type="compositionally biased region" description="Pro residues" evidence="11">
    <location>
        <begin position="106"/>
        <end position="124"/>
    </location>
</feature>
<evidence type="ECO:0000313" key="12">
    <source>
        <dbReference type="EMBL" id="KAH0960644.1"/>
    </source>
</evidence>
<dbReference type="InterPro" id="IPR051526">
    <property type="entry name" value="Beta-Glucosidase_SUN"/>
</dbReference>
<dbReference type="PANTHER" id="PTHR31316">
    <property type="entry name" value="BETA-GLUCOSIDASE-LIKE PROTEIN NCA3, MITOCHONDRIAL-RELATED"/>
    <property type="match status" value="1"/>
</dbReference>
<keyword evidence="10" id="KW-0624">Polysaccharide degradation</keyword>
<accession>A0A9P8MUF8</accession>
<sequence>MKDLIKYALVAVLAAEASANPHHHRHRHIKRDAVSPFQQDRATKGMGVIFQEVVKDDNGNSEIKPMDENEARKCLKDGTCYPVTDETSNAVPNPPQRAPASSSQAVPPPLSAPIKDSPPPPPPNDFNREFQMGNFPCSELPPGYGLVPITWQKDNGWAGIQNVTGYNPDSDQKTLPFGLTPPDNKGCTEGLMCSYVCPPGLQKTQWLTALGTKNQSIGGLYCNSNNKLQLTRPSAKSLCEKGVGGVFAYNNLDRNISICRTDYPGTEKMVVPTVVGPGQMVELTNPDQTEYLWQAKKTSAHYYLNPLGVNQEEACVWDSPDDKLKDKAGDKAPVVLGTGFDPDAKASFLSVASNNPRSAIDFKIVIRDGTSTGSPLCEYEEPTPTAGKGCTVSLQEGKVAVFSFE</sequence>
<dbReference type="PANTHER" id="PTHR31316:SF0">
    <property type="entry name" value="SECRETED BETA-GLUCOSIDASE SIM1-RELATED"/>
    <property type="match status" value="1"/>
</dbReference>
<evidence type="ECO:0000256" key="11">
    <source>
        <dbReference type="SAM" id="MobiDB-lite"/>
    </source>
</evidence>
<name>A0A9P8MUF8_9HYPO</name>
<evidence type="ECO:0000256" key="1">
    <source>
        <dbReference type="ARBA" id="ARBA00004191"/>
    </source>
</evidence>
<dbReference type="InterPro" id="IPR005556">
    <property type="entry name" value="SUN"/>
</dbReference>
<dbReference type="AlphaFoldDB" id="A0A9P8MUF8"/>
<dbReference type="Pfam" id="PF03856">
    <property type="entry name" value="SUN"/>
    <property type="match status" value="1"/>
</dbReference>
<protein>
    <submittedName>
        <fullName evidence="12">Beta-glucosidase (SUN family) domain-containing protein</fullName>
    </submittedName>
</protein>
<comment type="caution">
    <text evidence="12">The sequence shown here is derived from an EMBL/GenBank/DDBJ whole genome shotgun (WGS) entry which is preliminary data.</text>
</comment>
<evidence type="ECO:0000256" key="10">
    <source>
        <dbReference type="ARBA" id="ARBA00023326"/>
    </source>
</evidence>
<evidence type="ECO:0000256" key="6">
    <source>
        <dbReference type="ARBA" id="ARBA00022801"/>
    </source>
</evidence>
<evidence type="ECO:0000256" key="3">
    <source>
        <dbReference type="ARBA" id="ARBA00022512"/>
    </source>
</evidence>
<dbReference type="GO" id="GO:0009277">
    <property type="term" value="C:fungal-type cell wall"/>
    <property type="evidence" value="ECO:0007669"/>
    <property type="project" value="TreeGrafter"/>
</dbReference>
<gene>
    <name evidence="12" type="ORF">HRG_07797</name>
</gene>
<dbReference type="GO" id="GO:0031505">
    <property type="term" value="P:fungal-type cell wall organization"/>
    <property type="evidence" value="ECO:0007669"/>
    <property type="project" value="TreeGrafter"/>
</dbReference>
<organism evidence="12 13">
    <name type="scientific">Hirsutella rhossiliensis</name>
    <dbReference type="NCBI Taxonomy" id="111463"/>
    <lineage>
        <taxon>Eukaryota</taxon>
        <taxon>Fungi</taxon>
        <taxon>Dikarya</taxon>
        <taxon>Ascomycota</taxon>
        <taxon>Pezizomycotina</taxon>
        <taxon>Sordariomycetes</taxon>
        <taxon>Hypocreomycetidae</taxon>
        <taxon>Hypocreales</taxon>
        <taxon>Ophiocordycipitaceae</taxon>
        <taxon>Hirsutella</taxon>
    </lineage>
</organism>